<organism evidence="1">
    <name type="scientific">Porphyromonas phage phage028a_KCOM2799</name>
    <dbReference type="NCBI Taxonomy" id="3154118"/>
    <lineage>
        <taxon>Viruses</taxon>
        <taxon>Duplodnaviria</taxon>
        <taxon>Heunggongvirae</taxon>
        <taxon>Uroviricota</taxon>
        <taxon>Caudoviricetes</taxon>
        <taxon>Nixviridae</taxon>
        <taxon>Haasevirus</taxon>
        <taxon>Haasevirus pging00U</taxon>
    </lineage>
</organism>
<reference evidence="1" key="2">
    <citation type="submission" date="2024-05" db="EMBL/GenBank/DDBJ databases">
        <authorList>
            <person name="Matrishin C.B."/>
            <person name="Kauffman K.M."/>
        </authorList>
    </citation>
    <scope>NUCLEOTIDE SEQUENCE</scope>
</reference>
<accession>A0AAT9J968</accession>
<dbReference type="EMBL" id="BK068109">
    <property type="protein sequence ID" value="DBA56098.1"/>
    <property type="molecule type" value="Genomic_DNA"/>
</dbReference>
<evidence type="ECO:0000313" key="1">
    <source>
        <dbReference type="EMBL" id="DBA56098.1"/>
    </source>
</evidence>
<name>A0AAT9J968_9CAUD</name>
<reference evidence="1" key="1">
    <citation type="journal article" date="2023" name="Microbiome">
        <title>Phages are unrecognized players in the ecology of the oral pathogen Porphyromonas gingivalis.</title>
        <authorList>
            <person name="Matrishin C.B."/>
            <person name="Haase E.M."/>
            <person name="Dewhirst F.E."/>
            <person name="Mark Welch J.L."/>
            <person name="Miranda-Sanchez F."/>
            <person name="Chen T."/>
            <person name="MacFarland D.C."/>
            <person name="Kauffman K.M."/>
        </authorList>
    </citation>
    <scope>NUCLEOTIDE SEQUENCE</scope>
</reference>
<sequence>MLSFCLCFFFECAHILLVTGVCARFLFFD</sequence>
<protein>
    <submittedName>
        <fullName evidence="1">Uncharacterized protein</fullName>
    </submittedName>
</protein>
<proteinExistence type="predicted"/>